<dbReference type="InterPro" id="IPR036259">
    <property type="entry name" value="MFS_trans_sf"/>
</dbReference>
<reference evidence="3 4" key="1">
    <citation type="submission" date="2019-01" db="EMBL/GenBank/DDBJ databases">
        <title>PMF-metabolizing Aryl O-demethylase.</title>
        <authorList>
            <person name="Kim M."/>
        </authorList>
    </citation>
    <scope>NUCLEOTIDE SEQUENCE [LARGE SCALE GENOMIC DNA]</scope>
    <source>
        <strain evidence="3 4">PMF1</strain>
    </source>
</reference>
<dbReference type="PANTHER" id="PTHR11328">
    <property type="entry name" value="MAJOR FACILITATOR SUPERFAMILY DOMAIN-CONTAINING PROTEIN"/>
    <property type="match status" value="1"/>
</dbReference>
<keyword evidence="2" id="KW-0812">Transmembrane</keyword>
<gene>
    <name evidence="3" type="primary">yjmB_13</name>
    <name evidence="3" type="ORF">PMF13cell1_02985</name>
</gene>
<proteinExistence type="predicted"/>
<feature type="transmembrane region" description="Helical" evidence="2">
    <location>
        <begin position="180"/>
        <end position="200"/>
    </location>
</feature>
<feature type="transmembrane region" description="Helical" evidence="2">
    <location>
        <begin position="67"/>
        <end position="91"/>
    </location>
</feature>
<feature type="transmembrane region" description="Helical" evidence="2">
    <location>
        <begin position="444"/>
        <end position="464"/>
    </location>
</feature>
<evidence type="ECO:0000313" key="3">
    <source>
        <dbReference type="EMBL" id="QBE97426.1"/>
    </source>
</evidence>
<feature type="transmembrane region" description="Helical" evidence="2">
    <location>
        <begin position="35"/>
        <end position="55"/>
    </location>
</feature>
<organism evidence="3 4">
    <name type="scientific">Blautia producta</name>
    <dbReference type="NCBI Taxonomy" id="33035"/>
    <lineage>
        <taxon>Bacteria</taxon>
        <taxon>Bacillati</taxon>
        <taxon>Bacillota</taxon>
        <taxon>Clostridia</taxon>
        <taxon>Lachnospirales</taxon>
        <taxon>Lachnospiraceae</taxon>
        <taxon>Blautia</taxon>
    </lineage>
</organism>
<dbReference type="Gene3D" id="1.20.1250.20">
    <property type="entry name" value="MFS general substrate transporter like domains"/>
    <property type="match status" value="1"/>
</dbReference>
<dbReference type="SUPFAM" id="SSF103473">
    <property type="entry name" value="MFS general substrate transporter"/>
    <property type="match status" value="1"/>
</dbReference>
<dbReference type="GO" id="GO:0008643">
    <property type="term" value="P:carbohydrate transport"/>
    <property type="evidence" value="ECO:0007669"/>
    <property type="project" value="InterPro"/>
</dbReference>
<evidence type="ECO:0000256" key="1">
    <source>
        <dbReference type="SAM" id="MobiDB-lite"/>
    </source>
</evidence>
<feature type="transmembrane region" description="Helical" evidence="2">
    <location>
        <begin position="364"/>
        <end position="383"/>
    </location>
</feature>
<dbReference type="GO" id="GO:0005886">
    <property type="term" value="C:plasma membrane"/>
    <property type="evidence" value="ECO:0007669"/>
    <property type="project" value="TreeGrafter"/>
</dbReference>
<dbReference type="AlphaFoldDB" id="A0A4P6LZ16"/>
<feature type="transmembrane region" description="Helical" evidence="2">
    <location>
        <begin position="300"/>
        <end position="318"/>
    </location>
</feature>
<dbReference type="EMBL" id="CP035945">
    <property type="protein sequence ID" value="QBE97426.1"/>
    <property type="molecule type" value="Genomic_DNA"/>
</dbReference>
<dbReference type="PANTHER" id="PTHR11328:SF24">
    <property type="entry name" value="MAJOR FACILITATOR SUPERFAMILY (MFS) PROFILE DOMAIN-CONTAINING PROTEIN"/>
    <property type="match status" value="1"/>
</dbReference>
<feature type="transmembrane region" description="Helical" evidence="2">
    <location>
        <begin position="206"/>
        <end position="225"/>
    </location>
</feature>
<dbReference type="InterPro" id="IPR039672">
    <property type="entry name" value="MFS_2"/>
</dbReference>
<dbReference type="GO" id="GO:0015293">
    <property type="term" value="F:symporter activity"/>
    <property type="evidence" value="ECO:0007669"/>
    <property type="project" value="InterPro"/>
</dbReference>
<feature type="transmembrane region" description="Helical" evidence="2">
    <location>
        <begin position="103"/>
        <end position="120"/>
    </location>
</feature>
<dbReference type="Pfam" id="PF13347">
    <property type="entry name" value="MFS_2"/>
    <property type="match status" value="1"/>
</dbReference>
<keyword evidence="2" id="KW-0472">Membrane</keyword>
<name>A0A4P6LZ16_9FIRM</name>
<feature type="transmembrane region" description="Helical" evidence="2">
    <location>
        <begin position="330"/>
        <end position="358"/>
    </location>
</feature>
<evidence type="ECO:0000313" key="4">
    <source>
        <dbReference type="Proteomes" id="UP000289794"/>
    </source>
</evidence>
<feature type="compositionally biased region" description="Polar residues" evidence="1">
    <location>
        <begin position="12"/>
        <end position="21"/>
    </location>
</feature>
<feature type="transmembrane region" description="Helical" evidence="2">
    <location>
        <begin position="276"/>
        <end position="294"/>
    </location>
</feature>
<evidence type="ECO:0000256" key="2">
    <source>
        <dbReference type="SAM" id="Phobius"/>
    </source>
</evidence>
<keyword evidence="2" id="KW-1133">Transmembrane helix</keyword>
<feature type="transmembrane region" description="Helical" evidence="2">
    <location>
        <begin position="404"/>
        <end position="424"/>
    </location>
</feature>
<protein>
    <submittedName>
        <fullName evidence="3">Putative symporter YjmB</fullName>
    </submittedName>
</protein>
<accession>A0A4P6LZ16</accession>
<dbReference type="KEGG" id="bpro:PMF13cell1_02985"/>
<feature type="transmembrane region" description="Helical" evidence="2">
    <location>
        <begin position="132"/>
        <end position="159"/>
    </location>
</feature>
<dbReference type="Proteomes" id="UP000289794">
    <property type="component" value="Chromosome"/>
</dbReference>
<sequence>MRILSHRKGEIQMSSKSNSGTEKSEKKGLSKALKLFYGVGDCGFTLMTNVESYYFNFFLTNLAQFGLATVSFITTTASVIDACLSWIYGAILNSIKPKKWGRYRSWLILLPWMVPFLYAFQFLKIGDGPLSIAIIIIAAVVSHIVWNFPYVANVSMIAVAGKTPDDRAHLASTRAAWANFSKVIFSYVGPPLAALFAGMIGEKSQYGATAFVLGCIMAVLYFTHFKMFDGYEEMETAADSSAAKKDTSKTGGMDLVKALLQNPPLLSLLLADLAKWMFNFVCSGVAIYYFTYVAQNAGLLARYILISNILCVIGSYLAKNMAKKISTRTTTIVTFFAMAVILIAANFTYANVTIVIILMSAAQFGYGIAYACTPALYADTIIYSEWKTGKNATGWISGLQNVPLKVGVMTRGIIISACLAFAAFDPSIDAAMASVELKKGICMAFMVIPALALIVAAVLLLFGFRLTKEKVEQYSAEIAARSGN</sequence>
<feature type="region of interest" description="Disordered" evidence="1">
    <location>
        <begin position="1"/>
        <end position="25"/>
    </location>
</feature>